<dbReference type="Proteomes" id="UP001054945">
    <property type="component" value="Unassembled WGS sequence"/>
</dbReference>
<proteinExistence type="predicted"/>
<reference evidence="1 2" key="1">
    <citation type="submission" date="2021-06" db="EMBL/GenBank/DDBJ databases">
        <title>Caerostris extrusa draft genome.</title>
        <authorList>
            <person name="Kono N."/>
            <person name="Arakawa K."/>
        </authorList>
    </citation>
    <scope>NUCLEOTIDE SEQUENCE [LARGE SCALE GENOMIC DNA]</scope>
</reference>
<gene>
    <name evidence="1" type="ORF">CEXT_808541</name>
</gene>
<sequence>MDPVRNFDTRLRLNVYLTRFSVYHEYEEKKVEAVILILPQQIWLQPLTPKWSNALEAKTDSGTCDEALPSTLAYTFSDHLFEMDRKLDHDLTTTDMPTTPHSEMVQCVRSEDRLWGQATKHYPLLSLILSATTYLRWTM</sequence>
<comment type="caution">
    <text evidence="1">The sequence shown here is derived from an EMBL/GenBank/DDBJ whole genome shotgun (WGS) entry which is preliminary data.</text>
</comment>
<accession>A0AAV4S6F8</accession>
<dbReference type="AlphaFoldDB" id="A0AAV4S6F8"/>
<name>A0AAV4S6F8_CAEEX</name>
<protein>
    <submittedName>
        <fullName evidence="1">Uncharacterized protein</fullName>
    </submittedName>
</protein>
<dbReference type="EMBL" id="BPLR01008912">
    <property type="protein sequence ID" value="GIY28166.1"/>
    <property type="molecule type" value="Genomic_DNA"/>
</dbReference>
<keyword evidence="2" id="KW-1185">Reference proteome</keyword>
<evidence type="ECO:0000313" key="2">
    <source>
        <dbReference type="Proteomes" id="UP001054945"/>
    </source>
</evidence>
<organism evidence="1 2">
    <name type="scientific">Caerostris extrusa</name>
    <name type="common">Bark spider</name>
    <name type="synonym">Caerostris bankana</name>
    <dbReference type="NCBI Taxonomy" id="172846"/>
    <lineage>
        <taxon>Eukaryota</taxon>
        <taxon>Metazoa</taxon>
        <taxon>Ecdysozoa</taxon>
        <taxon>Arthropoda</taxon>
        <taxon>Chelicerata</taxon>
        <taxon>Arachnida</taxon>
        <taxon>Araneae</taxon>
        <taxon>Araneomorphae</taxon>
        <taxon>Entelegynae</taxon>
        <taxon>Araneoidea</taxon>
        <taxon>Araneidae</taxon>
        <taxon>Caerostris</taxon>
    </lineage>
</organism>
<evidence type="ECO:0000313" key="1">
    <source>
        <dbReference type="EMBL" id="GIY28166.1"/>
    </source>
</evidence>